<comment type="caution">
    <text evidence="1">The sequence shown here is derived from an EMBL/GenBank/DDBJ whole genome shotgun (WGS) entry which is preliminary data.</text>
</comment>
<dbReference type="EMBL" id="MU118055">
    <property type="protein sequence ID" value="KAF9646520.1"/>
    <property type="molecule type" value="Genomic_DNA"/>
</dbReference>
<organism evidence="1 2">
    <name type="scientific">Thelephora ganbajun</name>
    <name type="common">Ganba fungus</name>
    <dbReference type="NCBI Taxonomy" id="370292"/>
    <lineage>
        <taxon>Eukaryota</taxon>
        <taxon>Fungi</taxon>
        <taxon>Dikarya</taxon>
        <taxon>Basidiomycota</taxon>
        <taxon>Agaricomycotina</taxon>
        <taxon>Agaricomycetes</taxon>
        <taxon>Thelephorales</taxon>
        <taxon>Thelephoraceae</taxon>
        <taxon>Thelephora</taxon>
    </lineage>
</organism>
<evidence type="ECO:0000313" key="1">
    <source>
        <dbReference type="EMBL" id="KAF9646520.1"/>
    </source>
</evidence>
<keyword evidence="2" id="KW-1185">Reference proteome</keyword>
<gene>
    <name evidence="1" type="ORF">BDM02DRAFT_3130310</name>
</gene>
<reference evidence="1" key="1">
    <citation type="submission" date="2019-10" db="EMBL/GenBank/DDBJ databases">
        <authorList>
            <consortium name="DOE Joint Genome Institute"/>
            <person name="Kuo A."/>
            <person name="Miyauchi S."/>
            <person name="Kiss E."/>
            <person name="Drula E."/>
            <person name="Kohler A."/>
            <person name="Sanchez-Garcia M."/>
            <person name="Andreopoulos B."/>
            <person name="Barry K.W."/>
            <person name="Bonito G."/>
            <person name="Buee M."/>
            <person name="Carver A."/>
            <person name="Chen C."/>
            <person name="Cichocki N."/>
            <person name="Clum A."/>
            <person name="Culley D."/>
            <person name="Crous P.W."/>
            <person name="Fauchery L."/>
            <person name="Girlanda M."/>
            <person name="Hayes R."/>
            <person name="Keri Z."/>
            <person name="Labutti K."/>
            <person name="Lipzen A."/>
            <person name="Lombard V."/>
            <person name="Magnuson J."/>
            <person name="Maillard F."/>
            <person name="Morin E."/>
            <person name="Murat C."/>
            <person name="Nolan M."/>
            <person name="Ohm R."/>
            <person name="Pangilinan J."/>
            <person name="Pereira M."/>
            <person name="Perotto S."/>
            <person name="Peter M."/>
            <person name="Riley R."/>
            <person name="Sitrit Y."/>
            <person name="Stielow B."/>
            <person name="Szollosi G."/>
            <person name="Zifcakova L."/>
            <person name="Stursova M."/>
            <person name="Spatafora J.W."/>
            <person name="Tedersoo L."/>
            <person name="Vaario L.-M."/>
            <person name="Yamada A."/>
            <person name="Yan M."/>
            <person name="Wang P."/>
            <person name="Xu J."/>
            <person name="Bruns T."/>
            <person name="Baldrian P."/>
            <person name="Vilgalys R."/>
            <person name="Henrissat B."/>
            <person name="Grigoriev I.V."/>
            <person name="Hibbett D."/>
            <person name="Nagy L.G."/>
            <person name="Martin F.M."/>
        </authorList>
    </citation>
    <scope>NUCLEOTIDE SEQUENCE</scope>
    <source>
        <strain evidence="1">P2</strain>
    </source>
</reference>
<evidence type="ECO:0000313" key="2">
    <source>
        <dbReference type="Proteomes" id="UP000886501"/>
    </source>
</evidence>
<name>A0ACB6Z9X3_THEGA</name>
<sequence>MFYSPLDIPVLSLEPFTDHLRWRSAVGEDGRHSKCTSEQASGAKKTAEILVKICKDGGWVMGTVDRVWSHIATRILGIWAVDHPVAAGARGCLHRLGLSDMGHGRPALPPTLLSGLDRGIVSAKSTSVLHPATFDGFNVILSQQKKCTIPPLRHAVLDRVYEPSKIGDENTDDQGIGLVNEIMNLVNETAGVGKIHKELSCIIISFEVIR</sequence>
<protein>
    <submittedName>
        <fullName evidence="1">Uncharacterized protein</fullName>
    </submittedName>
</protein>
<dbReference type="Proteomes" id="UP000886501">
    <property type="component" value="Unassembled WGS sequence"/>
</dbReference>
<proteinExistence type="predicted"/>
<reference evidence="1" key="2">
    <citation type="journal article" date="2020" name="Nat. Commun.">
        <title>Large-scale genome sequencing of mycorrhizal fungi provides insights into the early evolution of symbiotic traits.</title>
        <authorList>
            <person name="Miyauchi S."/>
            <person name="Kiss E."/>
            <person name="Kuo A."/>
            <person name="Drula E."/>
            <person name="Kohler A."/>
            <person name="Sanchez-Garcia M."/>
            <person name="Morin E."/>
            <person name="Andreopoulos B."/>
            <person name="Barry K.W."/>
            <person name="Bonito G."/>
            <person name="Buee M."/>
            <person name="Carver A."/>
            <person name="Chen C."/>
            <person name="Cichocki N."/>
            <person name="Clum A."/>
            <person name="Culley D."/>
            <person name="Crous P.W."/>
            <person name="Fauchery L."/>
            <person name="Girlanda M."/>
            <person name="Hayes R.D."/>
            <person name="Keri Z."/>
            <person name="LaButti K."/>
            <person name="Lipzen A."/>
            <person name="Lombard V."/>
            <person name="Magnuson J."/>
            <person name="Maillard F."/>
            <person name="Murat C."/>
            <person name="Nolan M."/>
            <person name="Ohm R.A."/>
            <person name="Pangilinan J."/>
            <person name="Pereira M.F."/>
            <person name="Perotto S."/>
            <person name="Peter M."/>
            <person name="Pfister S."/>
            <person name="Riley R."/>
            <person name="Sitrit Y."/>
            <person name="Stielow J.B."/>
            <person name="Szollosi G."/>
            <person name="Zifcakova L."/>
            <person name="Stursova M."/>
            <person name="Spatafora J.W."/>
            <person name="Tedersoo L."/>
            <person name="Vaario L.M."/>
            <person name="Yamada A."/>
            <person name="Yan M."/>
            <person name="Wang P."/>
            <person name="Xu J."/>
            <person name="Bruns T."/>
            <person name="Baldrian P."/>
            <person name="Vilgalys R."/>
            <person name="Dunand C."/>
            <person name="Henrissat B."/>
            <person name="Grigoriev I.V."/>
            <person name="Hibbett D."/>
            <person name="Nagy L.G."/>
            <person name="Martin F.M."/>
        </authorList>
    </citation>
    <scope>NUCLEOTIDE SEQUENCE</scope>
    <source>
        <strain evidence="1">P2</strain>
    </source>
</reference>
<accession>A0ACB6Z9X3</accession>